<dbReference type="PROSITE" id="PS52016">
    <property type="entry name" value="TONB_DEPENDENT_REC_3"/>
    <property type="match status" value="1"/>
</dbReference>
<keyword evidence="16" id="KW-1185">Reference proteome</keyword>
<evidence type="ECO:0000256" key="8">
    <source>
        <dbReference type="ARBA" id="ARBA00023170"/>
    </source>
</evidence>
<name>A0A1M5EDW3_9FLAO</name>
<feature type="signal peptide" evidence="12">
    <location>
        <begin position="1"/>
        <end position="20"/>
    </location>
</feature>
<evidence type="ECO:0000256" key="3">
    <source>
        <dbReference type="ARBA" id="ARBA00022452"/>
    </source>
</evidence>
<evidence type="ECO:0000256" key="6">
    <source>
        <dbReference type="ARBA" id="ARBA00023077"/>
    </source>
</evidence>
<evidence type="ECO:0000256" key="2">
    <source>
        <dbReference type="ARBA" id="ARBA00022448"/>
    </source>
</evidence>
<evidence type="ECO:0000259" key="14">
    <source>
        <dbReference type="Pfam" id="PF07715"/>
    </source>
</evidence>
<dbReference type="InterPro" id="IPR039426">
    <property type="entry name" value="TonB-dep_rcpt-like"/>
</dbReference>
<evidence type="ECO:0000256" key="11">
    <source>
        <dbReference type="RuleBase" id="RU003357"/>
    </source>
</evidence>
<keyword evidence="6 11" id="KW-0798">TonB box</keyword>
<dbReference type="EMBL" id="FQWE01000001">
    <property type="protein sequence ID" value="SHF77418.1"/>
    <property type="molecule type" value="Genomic_DNA"/>
</dbReference>
<accession>A0A1M5EDW3</accession>
<dbReference type="Pfam" id="PF07715">
    <property type="entry name" value="Plug"/>
    <property type="match status" value="1"/>
</dbReference>
<dbReference type="InterPro" id="IPR036942">
    <property type="entry name" value="Beta-barrel_TonB_sf"/>
</dbReference>
<sequence>MTYFKHFFCFCLFASQFLLAQKEDTITRLNEVIVSDTKLRKFSSSQTIQLLNDSILSKNSALLTNVLNYNTAIYFKEYGRGMLSTVSFRGTTASQTAVIWNGININSQMNGSTDFNTLSGMDYSNIAIKGGGGSVIYGSGAIGGTVHLNNDLKFDSSFSNQLRLDYGSFNTQGISYKSHFSNKKWSAQIGFSRNYSDNDYNYPGAFDWKGMQRFNENGGYQISTLNANVGFKIDDHQLLKLYSQSSNTDRNISLLSPSESRTKYKNDFSRNLLEYNNVLGMWIANFKTAFITENYQYFPDNKVNQFSYGGTKMLTSKADISFQANKALLFNSILEYSNTTGEGSSFGNHEREITGLALLIKQEVSSKWQNELGIRKEFTNNYKSPFLFSIGSALQLTNAYQLKINASHNFRIPTYNDLYWEEGGNPHLKPESSYQAEIANVFRYKNVKLTQTAYFNKIKDLLRWIPGNNGIWSPQNTDRVEAYGVETLLSWKKGIGKSIVEVNGTYAYTISKNEATGKQLFFVPFHKITGAVALSHKKWSANYQMLLNGFVYTQLDNDPTAVVPSYLVGNLGIDYDIPFISHSKFGVQVLNLWNEKYESLENRIMPGRNYNLYLIFKF</sequence>
<dbReference type="GO" id="GO:0009279">
    <property type="term" value="C:cell outer membrane"/>
    <property type="evidence" value="ECO:0007669"/>
    <property type="project" value="UniProtKB-SubCell"/>
</dbReference>
<dbReference type="PANTHER" id="PTHR30069:SF29">
    <property type="entry name" value="HEMOGLOBIN AND HEMOGLOBIN-HAPTOGLOBIN-BINDING PROTEIN 1-RELATED"/>
    <property type="match status" value="1"/>
</dbReference>
<dbReference type="PANTHER" id="PTHR30069">
    <property type="entry name" value="TONB-DEPENDENT OUTER MEMBRANE RECEPTOR"/>
    <property type="match status" value="1"/>
</dbReference>
<evidence type="ECO:0000256" key="10">
    <source>
        <dbReference type="PROSITE-ProRule" id="PRU01360"/>
    </source>
</evidence>
<evidence type="ECO:0000256" key="12">
    <source>
        <dbReference type="SAM" id="SignalP"/>
    </source>
</evidence>
<dbReference type="GO" id="GO:0044718">
    <property type="term" value="P:siderophore transmembrane transport"/>
    <property type="evidence" value="ECO:0007669"/>
    <property type="project" value="TreeGrafter"/>
</dbReference>
<feature type="chain" id="PRO_5013290923" evidence="12">
    <location>
        <begin position="21"/>
        <end position="618"/>
    </location>
</feature>
<feature type="domain" description="TonB-dependent receptor-like beta-barrel" evidence="13">
    <location>
        <begin position="169"/>
        <end position="592"/>
    </location>
</feature>
<evidence type="ECO:0000256" key="4">
    <source>
        <dbReference type="ARBA" id="ARBA00022692"/>
    </source>
</evidence>
<evidence type="ECO:0000313" key="15">
    <source>
        <dbReference type="EMBL" id="SHF77418.1"/>
    </source>
</evidence>
<evidence type="ECO:0000313" key="16">
    <source>
        <dbReference type="Proteomes" id="UP000184036"/>
    </source>
</evidence>
<keyword evidence="8" id="KW-0675">Receptor</keyword>
<protein>
    <submittedName>
        <fullName evidence="15">Iron complex outermembrane recepter protein</fullName>
    </submittedName>
</protein>
<dbReference type="STRING" id="271157.SAMN05444396_101325"/>
<dbReference type="InterPro" id="IPR000531">
    <property type="entry name" value="Beta-barrel_TonB"/>
</dbReference>
<evidence type="ECO:0000256" key="1">
    <source>
        <dbReference type="ARBA" id="ARBA00004571"/>
    </source>
</evidence>
<keyword evidence="9 10" id="KW-0998">Cell outer membrane</keyword>
<organism evidence="15 16">
    <name type="scientific">Flavobacterium segetis</name>
    <dbReference type="NCBI Taxonomy" id="271157"/>
    <lineage>
        <taxon>Bacteria</taxon>
        <taxon>Pseudomonadati</taxon>
        <taxon>Bacteroidota</taxon>
        <taxon>Flavobacteriia</taxon>
        <taxon>Flavobacteriales</taxon>
        <taxon>Flavobacteriaceae</taxon>
        <taxon>Flavobacterium</taxon>
    </lineage>
</organism>
<evidence type="ECO:0000259" key="13">
    <source>
        <dbReference type="Pfam" id="PF00593"/>
    </source>
</evidence>
<dbReference type="AlphaFoldDB" id="A0A1M5EDW3"/>
<gene>
    <name evidence="15" type="ORF">SAMN05444396_101325</name>
</gene>
<dbReference type="GO" id="GO:0015344">
    <property type="term" value="F:siderophore uptake transmembrane transporter activity"/>
    <property type="evidence" value="ECO:0007669"/>
    <property type="project" value="TreeGrafter"/>
</dbReference>
<dbReference type="InterPro" id="IPR012910">
    <property type="entry name" value="Plug_dom"/>
</dbReference>
<dbReference type="Gene3D" id="2.40.170.20">
    <property type="entry name" value="TonB-dependent receptor, beta-barrel domain"/>
    <property type="match status" value="1"/>
</dbReference>
<proteinExistence type="inferred from homology"/>
<evidence type="ECO:0000256" key="7">
    <source>
        <dbReference type="ARBA" id="ARBA00023136"/>
    </source>
</evidence>
<dbReference type="Pfam" id="PF00593">
    <property type="entry name" value="TonB_dep_Rec_b-barrel"/>
    <property type="match status" value="1"/>
</dbReference>
<dbReference type="InterPro" id="IPR037066">
    <property type="entry name" value="Plug_dom_sf"/>
</dbReference>
<keyword evidence="3 10" id="KW-1134">Transmembrane beta strand</keyword>
<dbReference type="Proteomes" id="UP000184036">
    <property type="component" value="Unassembled WGS sequence"/>
</dbReference>
<keyword evidence="5 12" id="KW-0732">Signal</keyword>
<comment type="similarity">
    <text evidence="10 11">Belongs to the TonB-dependent receptor family.</text>
</comment>
<keyword evidence="7 10" id="KW-0472">Membrane</keyword>
<feature type="domain" description="TonB-dependent receptor plug" evidence="14">
    <location>
        <begin position="52"/>
        <end position="145"/>
    </location>
</feature>
<dbReference type="SUPFAM" id="SSF56935">
    <property type="entry name" value="Porins"/>
    <property type="match status" value="1"/>
</dbReference>
<keyword evidence="4 10" id="KW-0812">Transmembrane</keyword>
<comment type="subcellular location">
    <subcellularLocation>
        <location evidence="1 10">Cell outer membrane</location>
        <topology evidence="1 10">Multi-pass membrane protein</topology>
    </subcellularLocation>
</comment>
<evidence type="ECO:0000256" key="9">
    <source>
        <dbReference type="ARBA" id="ARBA00023237"/>
    </source>
</evidence>
<evidence type="ECO:0000256" key="5">
    <source>
        <dbReference type="ARBA" id="ARBA00022729"/>
    </source>
</evidence>
<keyword evidence="2 10" id="KW-0813">Transport</keyword>
<dbReference type="OrthoDB" id="9762903at2"/>
<dbReference type="Gene3D" id="2.170.130.10">
    <property type="entry name" value="TonB-dependent receptor, plug domain"/>
    <property type="match status" value="1"/>
</dbReference>
<reference evidence="16" key="1">
    <citation type="submission" date="2016-11" db="EMBL/GenBank/DDBJ databases">
        <authorList>
            <person name="Varghese N."/>
            <person name="Submissions S."/>
        </authorList>
    </citation>
    <scope>NUCLEOTIDE SEQUENCE [LARGE SCALE GENOMIC DNA]</scope>
    <source>
        <strain evidence="16">DSM 19741</strain>
    </source>
</reference>